<accession>A0A0F9IH07</accession>
<dbReference type="EMBL" id="LAZR01014082">
    <property type="protein sequence ID" value="KKM19039.1"/>
    <property type="molecule type" value="Genomic_DNA"/>
</dbReference>
<proteinExistence type="predicted"/>
<comment type="caution">
    <text evidence="1">The sequence shown here is derived from an EMBL/GenBank/DDBJ whole genome shotgun (WGS) entry which is preliminary data.</text>
</comment>
<dbReference type="SUPFAM" id="SSF81324">
    <property type="entry name" value="Voltage-gated potassium channels"/>
    <property type="match status" value="1"/>
</dbReference>
<dbReference type="Gene3D" id="1.10.287.70">
    <property type="match status" value="1"/>
</dbReference>
<protein>
    <submittedName>
        <fullName evidence="1">Uncharacterized protein</fullName>
    </submittedName>
</protein>
<name>A0A0F9IH07_9ZZZZ</name>
<organism evidence="1">
    <name type="scientific">marine sediment metagenome</name>
    <dbReference type="NCBI Taxonomy" id="412755"/>
    <lineage>
        <taxon>unclassified sequences</taxon>
        <taxon>metagenomes</taxon>
        <taxon>ecological metagenomes</taxon>
    </lineage>
</organism>
<gene>
    <name evidence="1" type="ORF">LCGC14_1659700</name>
</gene>
<sequence length="69" mass="7704">MDAFKSIKKELAVFLSATAMFLYMASAGIYFFENKVQPEVFSSIPSSFWWAVTALTRSSTVAIIRSPDT</sequence>
<reference evidence="1" key="1">
    <citation type="journal article" date="2015" name="Nature">
        <title>Complex archaea that bridge the gap between prokaryotes and eukaryotes.</title>
        <authorList>
            <person name="Spang A."/>
            <person name="Saw J.H."/>
            <person name="Jorgensen S.L."/>
            <person name="Zaremba-Niedzwiedzka K."/>
            <person name="Martijn J."/>
            <person name="Lind A.E."/>
            <person name="van Eijk R."/>
            <person name="Schleper C."/>
            <person name="Guy L."/>
            <person name="Ettema T.J."/>
        </authorList>
    </citation>
    <scope>NUCLEOTIDE SEQUENCE</scope>
</reference>
<dbReference type="AlphaFoldDB" id="A0A0F9IH07"/>
<evidence type="ECO:0000313" key="1">
    <source>
        <dbReference type="EMBL" id="KKM19039.1"/>
    </source>
</evidence>